<name>R2SDH7_9ENTE</name>
<dbReference type="Gene3D" id="1.10.10.10">
    <property type="entry name" value="Winged helix-like DNA-binding domain superfamily/Winged helix DNA-binding domain"/>
    <property type="match status" value="1"/>
</dbReference>
<organism evidence="2 3">
    <name type="scientific">Enterococcus pallens ATCC BAA-351</name>
    <dbReference type="NCBI Taxonomy" id="1158607"/>
    <lineage>
        <taxon>Bacteria</taxon>
        <taxon>Bacillati</taxon>
        <taxon>Bacillota</taxon>
        <taxon>Bacilli</taxon>
        <taxon>Lactobacillales</taxon>
        <taxon>Enterococcaceae</taxon>
        <taxon>Enterococcus</taxon>
    </lineage>
</organism>
<dbReference type="RefSeq" id="WP_010757257.1">
    <property type="nucleotide sequence ID" value="NZ_ASWD01000001.1"/>
</dbReference>
<feature type="domain" description="Mga helix-turn-helix" evidence="1">
    <location>
        <begin position="87"/>
        <end position="169"/>
    </location>
</feature>
<dbReference type="OrthoDB" id="2193935at2"/>
<dbReference type="EMBL" id="AJAQ01000016">
    <property type="protein sequence ID" value="EOH93570.1"/>
    <property type="molecule type" value="Genomic_DNA"/>
</dbReference>
<comment type="caution">
    <text evidence="2">The sequence shown here is derived from an EMBL/GenBank/DDBJ whole genome shotgun (WGS) entry which is preliminary data.</text>
</comment>
<dbReference type="STRING" id="160454.RV10_GL003792"/>
<keyword evidence="3" id="KW-1185">Reference proteome</keyword>
<proteinExistence type="predicted"/>
<accession>R2SDH7</accession>
<dbReference type="InterPro" id="IPR007737">
    <property type="entry name" value="Mga_HTH"/>
</dbReference>
<dbReference type="HOGENOM" id="CLU_044053_0_0_9"/>
<reference evidence="2 3" key="1">
    <citation type="submission" date="2013-02" db="EMBL/GenBank/DDBJ databases">
        <title>The Genome Sequence of Enterococcus pallens BAA-351.</title>
        <authorList>
            <consortium name="The Broad Institute Genome Sequencing Platform"/>
            <consortium name="The Broad Institute Genome Sequencing Center for Infectious Disease"/>
            <person name="Earl A.M."/>
            <person name="Gilmore M.S."/>
            <person name="Lebreton F."/>
            <person name="Walker B."/>
            <person name="Young S.K."/>
            <person name="Zeng Q."/>
            <person name="Gargeya S."/>
            <person name="Fitzgerald M."/>
            <person name="Haas B."/>
            <person name="Abouelleil A."/>
            <person name="Alvarado L."/>
            <person name="Arachchi H.M."/>
            <person name="Berlin A.M."/>
            <person name="Chapman S.B."/>
            <person name="Dewar J."/>
            <person name="Goldberg J."/>
            <person name="Griggs A."/>
            <person name="Gujja S."/>
            <person name="Hansen M."/>
            <person name="Howarth C."/>
            <person name="Imamovic A."/>
            <person name="Larimer J."/>
            <person name="McCowan C."/>
            <person name="Murphy C."/>
            <person name="Neiman D."/>
            <person name="Pearson M."/>
            <person name="Priest M."/>
            <person name="Roberts A."/>
            <person name="Saif S."/>
            <person name="Shea T."/>
            <person name="Sisk P."/>
            <person name="Sykes S."/>
            <person name="Wortman J."/>
            <person name="Nusbaum C."/>
            <person name="Birren B."/>
        </authorList>
    </citation>
    <scope>NUCLEOTIDE SEQUENCE [LARGE SCALE GENOMIC DNA]</scope>
    <source>
        <strain evidence="2 3">ATCC BAA-351</strain>
    </source>
</reference>
<sequence length="484" mass="56527">MICIFGFDKNTLLKRKIVDALDQQSQPLTYKELVDIVQTSSVGTLQVICQELADLMEQLYPDRSCSIAIQKEKQGTTLTLFRSSDNLQLFYDYLYSSDLASEILQTLLLKRKLSTVLFCINHGISESSLKRKVKDINREISDFDIRITCAKQLSLKGPESKVRAFYYIFLRSMHRQFFTIPNMTTLDTSYQLAEDIAKYLNVSGDLTLVERFAYWVLITQSALAKGKILQLSKADLSRMNLLNYPEPPAFLVHWSTQDWNFLLTVVYCSFSENFQLPIKPEQSVPAPALQDWVRLFQEYFRPLSVEEEQFIYRKLDQLTLTLHFFPLKSTFLATLQAFVGLDDLTEMYPLYLKRFATFWSEWSKQLSDPELEMFRMFSLSICISVMPMDKLLPEIAIYVYSENSDSFKQYLKVKLNFYYSNRYALKFVETPEEADLLLSTVPFYQKQPAPQQKHLIVRARISQKDLDNIEKYLHELCENQLQAT</sequence>
<evidence type="ECO:0000259" key="1">
    <source>
        <dbReference type="Pfam" id="PF05043"/>
    </source>
</evidence>
<dbReference type="Pfam" id="PF05043">
    <property type="entry name" value="Mga"/>
    <property type="match status" value="1"/>
</dbReference>
<protein>
    <recommendedName>
        <fullName evidence="1">Mga helix-turn-helix domain-containing protein</fullName>
    </recommendedName>
</protein>
<gene>
    <name evidence="2" type="ORF">UAU_02266</name>
</gene>
<evidence type="ECO:0000313" key="3">
    <source>
        <dbReference type="Proteomes" id="UP000013782"/>
    </source>
</evidence>
<dbReference type="Proteomes" id="UP000013782">
    <property type="component" value="Unassembled WGS sequence"/>
</dbReference>
<dbReference type="PATRIC" id="fig|1158607.3.peg.2238"/>
<evidence type="ECO:0000313" key="2">
    <source>
        <dbReference type="EMBL" id="EOH93570.1"/>
    </source>
</evidence>
<dbReference type="eggNOG" id="COG3711">
    <property type="taxonomic scope" value="Bacteria"/>
</dbReference>
<dbReference type="InterPro" id="IPR036388">
    <property type="entry name" value="WH-like_DNA-bd_sf"/>
</dbReference>
<dbReference type="AlphaFoldDB" id="R2SDH7"/>